<proteinExistence type="inferred from homology"/>
<dbReference type="Proteomes" id="UP000216352">
    <property type="component" value="Unassembled WGS sequence"/>
</dbReference>
<dbReference type="SUPFAM" id="SSF82829">
    <property type="entry name" value="MesJ substrate recognition domain-like"/>
    <property type="match status" value="1"/>
</dbReference>
<dbReference type="GO" id="GO:0032267">
    <property type="term" value="F:tRNA(Ile)-lysidine synthase activity"/>
    <property type="evidence" value="ECO:0007669"/>
    <property type="project" value="UniProtKB-EC"/>
</dbReference>
<feature type="binding site" evidence="7">
    <location>
        <begin position="50"/>
        <end position="55"/>
    </location>
    <ligand>
        <name>ATP</name>
        <dbReference type="ChEBI" id="CHEBI:30616"/>
    </ligand>
</feature>
<gene>
    <name evidence="7" type="primary">tilS</name>
    <name evidence="10" type="ORF">BLEM_1465</name>
</gene>
<feature type="domain" description="tRNA(Ile)-lysidine/2-thiocytidine synthase N-terminal" evidence="8">
    <location>
        <begin position="45"/>
        <end position="220"/>
    </location>
</feature>
<dbReference type="HAMAP" id="MF_01161">
    <property type="entry name" value="tRNA_Ile_lys_synt"/>
    <property type="match status" value="1"/>
</dbReference>
<evidence type="ECO:0000256" key="5">
    <source>
        <dbReference type="ARBA" id="ARBA00022840"/>
    </source>
</evidence>
<comment type="subcellular location">
    <subcellularLocation>
        <location evidence="7">Cytoplasm</location>
    </subcellularLocation>
</comment>
<dbReference type="AlphaFoldDB" id="A0A261FQL7"/>
<dbReference type="InterPro" id="IPR011063">
    <property type="entry name" value="TilS/TtcA_N"/>
</dbReference>
<keyword evidence="1 7" id="KW-0963">Cytoplasm</keyword>
<dbReference type="InterPro" id="IPR015262">
    <property type="entry name" value="tRNA_Ile_lys_synt_subst-bd"/>
</dbReference>
<dbReference type="Gene3D" id="3.40.50.620">
    <property type="entry name" value="HUPs"/>
    <property type="match status" value="1"/>
</dbReference>
<dbReference type="SUPFAM" id="SSF52402">
    <property type="entry name" value="Adenine nucleotide alpha hydrolases-like"/>
    <property type="match status" value="1"/>
</dbReference>
<keyword evidence="5 7" id="KW-0067">ATP-binding</keyword>
<keyword evidence="4 7" id="KW-0547">Nucleotide-binding</keyword>
<feature type="domain" description="tRNA(Ile)-lysidine synthase substrate-binding" evidence="9">
    <location>
        <begin position="297"/>
        <end position="348"/>
    </location>
</feature>
<comment type="domain">
    <text evidence="7">The N-terminal region contains the highly conserved SGGXDS motif, predicted to be a P-loop motif involved in ATP binding.</text>
</comment>
<evidence type="ECO:0000256" key="3">
    <source>
        <dbReference type="ARBA" id="ARBA00022694"/>
    </source>
</evidence>
<evidence type="ECO:0000256" key="7">
    <source>
        <dbReference type="HAMAP-Rule" id="MF_01161"/>
    </source>
</evidence>
<comment type="similarity">
    <text evidence="7">Belongs to the tRNA(Ile)-lysidine synthase family.</text>
</comment>
<dbReference type="EMBL" id="MWWX01000010">
    <property type="protein sequence ID" value="OZG61253.1"/>
    <property type="molecule type" value="Genomic_DNA"/>
</dbReference>
<reference evidence="10 11" key="1">
    <citation type="journal article" date="2017" name="BMC Genomics">
        <title>Comparative genomic and phylogenomic analyses of the Bifidobacteriaceae family.</title>
        <authorList>
            <person name="Lugli G.A."/>
            <person name="Milani C."/>
            <person name="Turroni F."/>
            <person name="Duranti S."/>
            <person name="Mancabelli L."/>
            <person name="Mangifesta M."/>
            <person name="Ferrario C."/>
            <person name="Modesto M."/>
            <person name="Mattarelli P."/>
            <person name="Jiri K."/>
            <person name="van Sinderen D."/>
            <person name="Ventura M."/>
        </authorList>
    </citation>
    <scope>NUCLEOTIDE SEQUENCE [LARGE SCALE GENOMIC DNA]</scope>
    <source>
        <strain evidence="10 11">DSM 28807</strain>
    </source>
</reference>
<dbReference type="OrthoDB" id="5244702at2"/>
<evidence type="ECO:0000256" key="1">
    <source>
        <dbReference type="ARBA" id="ARBA00022490"/>
    </source>
</evidence>
<dbReference type="STRING" id="1603886.GCA_001895165_00215"/>
<evidence type="ECO:0000259" key="9">
    <source>
        <dbReference type="Pfam" id="PF09179"/>
    </source>
</evidence>
<dbReference type="CDD" id="cd01992">
    <property type="entry name" value="TilS_N"/>
    <property type="match status" value="1"/>
</dbReference>
<name>A0A261FQL7_9BIFI</name>
<evidence type="ECO:0000256" key="6">
    <source>
        <dbReference type="ARBA" id="ARBA00048539"/>
    </source>
</evidence>
<dbReference type="Gene3D" id="1.20.59.20">
    <property type="match status" value="1"/>
</dbReference>
<accession>A0A261FQL7</accession>
<dbReference type="PANTHER" id="PTHR43033">
    <property type="entry name" value="TRNA(ILE)-LYSIDINE SYNTHASE-RELATED"/>
    <property type="match status" value="1"/>
</dbReference>
<dbReference type="NCBIfam" id="TIGR02432">
    <property type="entry name" value="lysidine_TilS_N"/>
    <property type="match status" value="1"/>
</dbReference>
<dbReference type="Pfam" id="PF01171">
    <property type="entry name" value="ATP_bind_3"/>
    <property type="match status" value="1"/>
</dbReference>
<keyword evidence="11" id="KW-1185">Reference proteome</keyword>
<dbReference type="EC" id="6.3.4.19" evidence="7"/>
<protein>
    <recommendedName>
        <fullName evidence="7">tRNA(Ile)-lysidine synthase</fullName>
        <ecNumber evidence="7">6.3.4.19</ecNumber>
    </recommendedName>
    <alternativeName>
        <fullName evidence="7">tRNA(Ile)-2-lysyl-cytidine synthase</fullName>
    </alternativeName>
    <alternativeName>
        <fullName evidence="7">tRNA(Ile)-lysidine synthetase</fullName>
    </alternativeName>
</protein>
<dbReference type="Pfam" id="PF09179">
    <property type="entry name" value="TilS"/>
    <property type="match status" value="1"/>
</dbReference>
<comment type="function">
    <text evidence="7">Ligates lysine onto the cytidine present at position 34 of the AUA codon-specific tRNA(Ile) that contains the anticodon CAU, in an ATP-dependent manner. Cytidine is converted to lysidine, thus changing the amino acid specificity of the tRNA from methionine to isoleucine.</text>
</comment>
<evidence type="ECO:0000256" key="2">
    <source>
        <dbReference type="ARBA" id="ARBA00022598"/>
    </source>
</evidence>
<sequence>MVYSARLRNAIGLLRSSLEQAGLGMQSPRFAEHGEHEPDPDAPMVLVACSGGRDSMALAAVSRRVCASLGLRCGVVIVDHGLQSDSARVARETADRCRALGISEAVVRPVTVTPNGEGTESAAREARYAALVSEAASCGTRCVVALAHTRDDQAETVLMGLLRSGGVDALAGMPPRFERGGVVFLRPWLALPRADTTGICEDLGLAYWDDPTNGDAAAERGDVDDGLPRGFPLRSRVRHDLIPYIERFADADIVGHLAEGANQARQDKDFLDDQSDRLACRSVLNHAAEGEVVRFDARVLAEAHPAIRRRVVAHALLAAGIACSMKQVESIDALICDWHGQGGVALPRGYSANRKKHVIRVCQDGAHANR</sequence>
<dbReference type="GO" id="GO:0005524">
    <property type="term" value="F:ATP binding"/>
    <property type="evidence" value="ECO:0007669"/>
    <property type="project" value="UniProtKB-UniRule"/>
</dbReference>
<dbReference type="RefSeq" id="WP_072723628.1">
    <property type="nucleotide sequence ID" value="NZ_BDIS01000001.1"/>
</dbReference>
<dbReference type="PANTHER" id="PTHR43033:SF1">
    <property type="entry name" value="TRNA(ILE)-LYSIDINE SYNTHASE-RELATED"/>
    <property type="match status" value="1"/>
</dbReference>
<dbReference type="InterPro" id="IPR012094">
    <property type="entry name" value="tRNA_Ile_lys_synt"/>
</dbReference>
<keyword evidence="3 7" id="KW-0819">tRNA processing</keyword>
<dbReference type="InterPro" id="IPR014729">
    <property type="entry name" value="Rossmann-like_a/b/a_fold"/>
</dbReference>
<evidence type="ECO:0000259" key="8">
    <source>
        <dbReference type="Pfam" id="PF01171"/>
    </source>
</evidence>
<keyword evidence="2 7" id="KW-0436">Ligase</keyword>
<comment type="caution">
    <text evidence="10">The sequence shown here is derived from an EMBL/GenBank/DDBJ whole genome shotgun (WGS) entry which is preliminary data.</text>
</comment>
<dbReference type="InterPro" id="IPR012795">
    <property type="entry name" value="tRNA_Ile_lys_synt_N"/>
</dbReference>
<evidence type="ECO:0000256" key="4">
    <source>
        <dbReference type="ARBA" id="ARBA00022741"/>
    </source>
</evidence>
<evidence type="ECO:0000313" key="11">
    <source>
        <dbReference type="Proteomes" id="UP000216352"/>
    </source>
</evidence>
<organism evidence="10 11">
    <name type="scientific">Bifidobacterium lemurum</name>
    <dbReference type="NCBI Taxonomy" id="1603886"/>
    <lineage>
        <taxon>Bacteria</taxon>
        <taxon>Bacillati</taxon>
        <taxon>Actinomycetota</taxon>
        <taxon>Actinomycetes</taxon>
        <taxon>Bifidobacteriales</taxon>
        <taxon>Bifidobacteriaceae</taxon>
        <taxon>Bifidobacterium</taxon>
    </lineage>
</organism>
<evidence type="ECO:0000313" key="10">
    <source>
        <dbReference type="EMBL" id="OZG61253.1"/>
    </source>
</evidence>
<comment type="catalytic activity">
    <reaction evidence="6 7">
        <text>cytidine(34) in tRNA(Ile2) + L-lysine + ATP = lysidine(34) in tRNA(Ile2) + AMP + diphosphate + H(+)</text>
        <dbReference type="Rhea" id="RHEA:43744"/>
        <dbReference type="Rhea" id="RHEA-COMP:10625"/>
        <dbReference type="Rhea" id="RHEA-COMP:10670"/>
        <dbReference type="ChEBI" id="CHEBI:15378"/>
        <dbReference type="ChEBI" id="CHEBI:30616"/>
        <dbReference type="ChEBI" id="CHEBI:32551"/>
        <dbReference type="ChEBI" id="CHEBI:33019"/>
        <dbReference type="ChEBI" id="CHEBI:82748"/>
        <dbReference type="ChEBI" id="CHEBI:83665"/>
        <dbReference type="ChEBI" id="CHEBI:456215"/>
        <dbReference type="EC" id="6.3.4.19"/>
    </reaction>
</comment>
<dbReference type="GO" id="GO:0006400">
    <property type="term" value="P:tRNA modification"/>
    <property type="evidence" value="ECO:0007669"/>
    <property type="project" value="UniProtKB-UniRule"/>
</dbReference>
<dbReference type="GO" id="GO:0005737">
    <property type="term" value="C:cytoplasm"/>
    <property type="evidence" value="ECO:0007669"/>
    <property type="project" value="UniProtKB-SubCell"/>
</dbReference>